<evidence type="ECO:0000256" key="1">
    <source>
        <dbReference type="SAM" id="MobiDB-lite"/>
    </source>
</evidence>
<feature type="region of interest" description="Disordered" evidence="1">
    <location>
        <begin position="51"/>
        <end position="203"/>
    </location>
</feature>
<feature type="compositionally biased region" description="Basic and acidic residues" evidence="1">
    <location>
        <begin position="345"/>
        <end position="354"/>
    </location>
</feature>
<feature type="compositionally biased region" description="Basic and acidic residues" evidence="1">
    <location>
        <begin position="673"/>
        <end position="685"/>
    </location>
</feature>
<dbReference type="Proteomes" id="UP001338582">
    <property type="component" value="Chromosome 3"/>
</dbReference>
<dbReference type="GO" id="GO:0031931">
    <property type="term" value="C:TORC1 complex"/>
    <property type="evidence" value="ECO:0007669"/>
    <property type="project" value="InterPro"/>
</dbReference>
<dbReference type="AlphaFoldDB" id="A0AAX4H9S7"/>
<dbReference type="InterPro" id="IPR018857">
    <property type="entry name" value="TORC1_cplx_su_TCO89"/>
</dbReference>
<feature type="compositionally biased region" description="Low complexity" evidence="1">
    <location>
        <begin position="736"/>
        <end position="747"/>
    </location>
</feature>
<feature type="region of interest" description="Disordered" evidence="1">
    <location>
        <begin position="593"/>
        <end position="616"/>
    </location>
</feature>
<feature type="compositionally biased region" description="Polar residues" evidence="1">
    <location>
        <begin position="606"/>
        <end position="616"/>
    </location>
</feature>
<feature type="compositionally biased region" description="Basic and acidic residues" evidence="1">
    <location>
        <begin position="95"/>
        <end position="108"/>
    </location>
</feature>
<feature type="compositionally biased region" description="Basic residues" evidence="1">
    <location>
        <begin position="141"/>
        <end position="152"/>
    </location>
</feature>
<protein>
    <submittedName>
        <fullName evidence="2">Uncharacterized protein</fullName>
    </submittedName>
</protein>
<sequence length="796" mass="88419">MTTGTSYSTLHSNFTPHYYLRQRHQQALKHINRRNPPKKSRLQHFPSALISQDMPFLEDHEASTPNPMANSDAGPETQGGESDDQSDASSQPELRTADPKSMSTDDVRSISSGTQLLPKQKQAPEPPLERTTSHNSSTAAKAKRQPSKRPQQHGRSQSNSRVSLALSTSSSSRPLGTLSRSKSTDLILRPGHPNMKRSNKSYTKLTSLHPAKSASKGTMNRAVNSLQPLTKTLLNGSLNRGSGGMHPLTKTILRDSAKHYALRKTVLNTSQKGIGTLSRNKSENSIKSNKSNTSLKGINAQLGGLKSSAKRGKAILKLNEEYPDEAYEDVSDDSEEGEDLASEQPRPRLERPDVRPNISSEGVADVVSSDGRSSATPYQLQLSPKNEPLLNDYKNTDSSSEDLTSRNMYGGSFLLSQSTGMTRKINPSSEPMDYAAFTENNSASSKALDRSGGGIVFKTGQARDVESEPVVTKTNAAKNSYHNNQTIFGNLQRTDLQFSNHKLQRPASEKSLQKQLSNKNFAGYLESNNGPSNSGPETRTQQKLWLQRENSLMDVSSNLDPSRLSNFSNLSLNKLMFAHNMSSANVRDMHLSRHGSSASHDLLNSKGETSSPFQNEQASNFNNFINIIQNVHQNSIQSRTEFERLNREYVNVRRHLNPVAASLGRIDQYLKHRGEEGEGSSQKKDPAKKKTKNETTESQEQYKLQLIHRLWQEALHTSSASSVSLRRYQDEQLLLQQQQQQQQQQEQETNRQGYESTSNRLQNEDASSARERLNRLNLNGTMAANRTVKSGGPIKR</sequence>
<evidence type="ECO:0000313" key="2">
    <source>
        <dbReference type="EMBL" id="WPK25316.1"/>
    </source>
</evidence>
<dbReference type="PANTHER" id="PTHR22794">
    <property type="entry name" value="THAP DOMAIN PROTEIN 11"/>
    <property type="match status" value="1"/>
</dbReference>
<feature type="compositionally biased region" description="Low complexity" evidence="1">
    <location>
        <begin position="158"/>
        <end position="181"/>
    </location>
</feature>
<proteinExistence type="predicted"/>
<accession>A0AAX4H9S7</accession>
<feature type="region of interest" description="Disordered" evidence="1">
    <location>
        <begin position="673"/>
        <end position="700"/>
    </location>
</feature>
<dbReference type="GO" id="GO:0000329">
    <property type="term" value="C:fungal-type vacuole membrane"/>
    <property type="evidence" value="ECO:0007669"/>
    <property type="project" value="TreeGrafter"/>
</dbReference>
<feature type="compositionally biased region" description="Polar residues" evidence="1">
    <location>
        <begin position="396"/>
        <end position="405"/>
    </location>
</feature>
<feature type="compositionally biased region" description="Acidic residues" evidence="1">
    <location>
        <begin position="324"/>
        <end position="341"/>
    </location>
</feature>
<dbReference type="GeneID" id="88173691"/>
<feature type="region of interest" description="Disordered" evidence="1">
    <location>
        <begin position="736"/>
        <end position="796"/>
    </location>
</feature>
<keyword evidence="3" id="KW-1185">Reference proteome</keyword>
<dbReference type="RefSeq" id="XP_062877698.1">
    <property type="nucleotide sequence ID" value="XM_063021628.1"/>
</dbReference>
<name>A0AAX4H9S7_9ASCO</name>
<feature type="region of interest" description="Disordered" evidence="1">
    <location>
        <begin position="522"/>
        <end position="541"/>
    </location>
</feature>
<gene>
    <name evidence="2" type="ORF">PUMCH_002627</name>
</gene>
<organism evidence="2 3">
    <name type="scientific">Australozyma saopauloensis</name>
    <dbReference type="NCBI Taxonomy" id="291208"/>
    <lineage>
        <taxon>Eukaryota</taxon>
        <taxon>Fungi</taxon>
        <taxon>Dikarya</taxon>
        <taxon>Ascomycota</taxon>
        <taxon>Saccharomycotina</taxon>
        <taxon>Pichiomycetes</taxon>
        <taxon>Metschnikowiaceae</taxon>
        <taxon>Australozyma</taxon>
    </lineage>
</organism>
<reference evidence="2 3" key="1">
    <citation type="submission" date="2023-10" db="EMBL/GenBank/DDBJ databases">
        <title>Draft Genome Sequence of Candida saopaulonensis from a very Premature Infant with Sepsis.</title>
        <authorList>
            <person name="Ning Y."/>
            <person name="Dai R."/>
            <person name="Xiao M."/>
            <person name="Xu Y."/>
            <person name="Yan Q."/>
            <person name="Zhang L."/>
        </authorList>
    </citation>
    <scope>NUCLEOTIDE SEQUENCE [LARGE SCALE GENOMIC DNA]</scope>
    <source>
        <strain evidence="2 3">19XY460</strain>
    </source>
</reference>
<feature type="region of interest" description="Disordered" evidence="1">
    <location>
        <begin position="273"/>
        <end position="296"/>
    </location>
</feature>
<feature type="compositionally biased region" description="Low complexity" evidence="1">
    <location>
        <begin position="283"/>
        <end position="296"/>
    </location>
</feature>
<feature type="compositionally biased region" description="Polar residues" evidence="1">
    <location>
        <begin position="370"/>
        <end position="384"/>
    </location>
</feature>
<dbReference type="Pfam" id="PF10452">
    <property type="entry name" value="TCO89"/>
    <property type="match status" value="2"/>
</dbReference>
<dbReference type="PANTHER" id="PTHR22794:SF2">
    <property type="entry name" value="THAP DOMAIN-CONTAINING PROTEIN 11"/>
    <property type="match status" value="1"/>
</dbReference>
<feature type="region of interest" description="Disordered" evidence="1">
    <location>
        <begin position="324"/>
        <end position="405"/>
    </location>
</feature>
<feature type="compositionally biased region" description="Polar residues" evidence="1">
    <location>
        <begin position="776"/>
        <end position="788"/>
    </location>
</feature>
<feature type="compositionally biased region" description="Polar residues" evidence="1">
    <location>
        <begin position="750"/>
        <end position="766"/>
    </location>
</feature>
<dbReference type="GO" id="GO:0031929">
    <property type="term" value="P:TOR signaling"/>
    <property type="evidence" value="ECO:0007669"/>
    <property type="project" value="InterPro"/>
</dbReference>
<evidence type="ECO:0000313" key="3">
    <source>
        <dbReference type="Proteomes" id="UP001338582"/>
    </source>
</evidence>
<dbReference type="EMBL" id="CP138896">
    <property type="protein sequence ID" value="WPK25316.1"/>
    <property type="molecule type" value="Genomic_DNA"/>
</dbReference>
<dbReference type="KEGG" id="asau:88173691"/>